<dbReference type="AlphaFoldDB" id="A0AAD3H8J4"/>
<dbReference type="InterPro" id="IPR011643">
    <property type="entry name" value="HCR1"/>
</dbReference>
<evidence type="ECO:0000256" key="1">
    <source>
        <dbReference type="SAM" id="SignalP"/>
    </source>
</evidence>
<protein>
    <submittedName>
        <fullName evidence="2">Uncharacterized protein</fullName>
    </submittedName>
</protein>
<evidence type="ECO:0000313" key="2">
    <source>
        <dbReference type="EMBL" id="GFH54166.1"/>
    </source>
</evidence>
<comment type="caution">
    <text evidence="2">The sequence shown here is derived from an EMBL/GenBank/DDBJ whole genome shotgun (WGS) entry which is preliminary data.</text>
</comment>
<feature type="signal peptide" evidence="1">
    <location>
        <begin position="1"/>
        <end position="22"/>
    </location>
</feature>
<keyword evidence="1" id="KW-0732">Signal</keyword>
<organism evidence="2 3">
    <name type="scientific">Chaetoceros tenuissimus</name>
    <dbReference type="NCBI Taxonomy" id="426638"/>
    <lineage>
        <taxon>Eukaryota</taxon>
        <taxon>Sar</taxon>
        <taxon>Stramenopiles</taxon>
        <taxon>Ochrophyta</taxon>
        <taxon>Bacillariophyta</taxon>
        <taxon>Coscinodiscophyceae</taxon>
        <taxon>Chaetocerotophycidae</taxon>
        <taxon>Chaetocerotales</taxon>
        <taxon>Chaetocerotaceae</taxon>
        <taxon>Chaetoceros</taxon>
    </lineage>
</organism>
<feature type="chain" id="PRO_5042260987" evidence="1">
    <location>
        <begin position="23"/>
        <end position="753"/>
    </location>
</feature>
<keyword evidence="3" id="KW-1185">Reference proteome</keyword>
<proteinExistence type="predicted"/>
<gene>
    <name evidence="2" type="ORF">CTEN210_10642</name>
</gene>
<reference evidence="2 3" key="1">
    <citation type="journal article" date="2021" name="Sci. Rep.">
        <title>The genome of the diatom Chaetoceros tenuissimus carries an ancient integrated fragment of an extant virus.</title>
        <authorList>
            <person name="Hongo Y."/>
            <person name="Kimura K."/>
            <person name="Takaki Y."/>
            <person name="Yoshida Y."/>
            <person name="Baba S."/>
            <person name="Kobayashi G."/>
            <person name="Nagasaki K."/>
            <person name="Hano T."/>
            <person name="Tomaru Y."/>
        </authorList>
    </citation>
    <scope>NUCLEOTIDE SEQUENCE [LARGE SCALE GENOMIC DNA]</scope>
    <source>
        <strain evidence="2 3">NIES-3715</strain>
    </source>
</reference>
<dbReference type="EMBL" id="BLLK01000047">
    <property type="protein sequence ID" value="GFH54166.1"/>
    <property type="molecule type" value="Genomic_DNA"/>
</dbReference>
<sequence>MKFSKACSLLLFAAVAINTSSAQNDDDDDEGMVLVGNTITRTDVSDIADMALDIRDMRAMCDVGDIDGALAVFRDGENSEFSLKQLVYSERYTNADFTFAFQMYGLSGAKPADHDQFTTFSADYVEKLFEDGKCKTAVAAAQNIALWMHIASVTWNILHSCTIRADPQFDNDAAGVGNLPNLADIIVAYWIGSLQEDSEGVDGFSLYSQANKIGEKFGTNIIGGARANRNILDSYEQISAILSQEQACDDGYEMRRTNEDLWTPIVELTRQMMIPQMQGLIYAMLEEDMDDIGVYSQIVVPQLSQCRYSSYKYLKDTFLDNEYDTSKFHNTLKVLQSTYACLGLSCSDIGIAHEYGDRVLGCHDYSEEPILAGYPAGSDVTEIAKIDLDMHQINVLTSYENENYWTMAKFIYKLGKNSAIDNYYDDDDASDGGYLSLHAMAIDSERKIAPFYDSYIAYFDDPHYADDSIMETFENEGRWKNKSMAQRAMAIRVTMQAQIIYMYVLYKLQKAADNCGQDDSVRMDALDDGDNVIDEWDEAAALIIGSLEGEGIGGSSNFKDGSSLWSLANNRAVEFSRENEAGYAISNAAIFNLLLAGKAKIISNSCSNLERFSYGIAHMLFIPLFQSMVKYAIVNHMETADSDDPDIVAGEIFAKSVIPVLQYYDYQSAKTVSDNLVPVEEFVQLVQEGPQKVADSYLAIADDFNIECEYIGKSFEVDACANYRLQYKTSSSVASSVSLAATAVCLLAVSLLI</sequence>
<dbReference type="Pfam" id="PF07692">
    <property type="entry name" value="Fea1"/>
    <property type="match status" value="1"/>
</dbReference>
<accession>A0AAD3H8J4</accession>
<name>A0AAD3H8J4_9STRA</name>
<evidence type="ECO:0000313" key="3">
    <source>
        <dbReference type="Proteomes" id="UP001054902"/>
    </source>
</evidence>
<dbReference type="Proteomes" id="UP001054902">
    <property type="component" value="Unassembled WGS sequence"/>
</dbReference>